<dbReference type="InterPro" id="IPR000366">
    <property type="entry name" value="GPCR_STE2"/>
</dbReference>
<reference evidence="2" key="1">
    <citation type="submission" date="2022-10" db="EMBL/GenBank/DDBJ databases">
        <title>Novel sulphate-reducing endosymbionts in the free-living metamonad Anaeramoeba.</title>
        <authorList>
            <person name="Jerlstrom-Hultqvist J."/>
            <person name="Cepicka I."/>
            <person name="Gallot-Lavallee L."/>
            <person name="Salas-Leiva D."/>
            <person name="Curtis B.A."/>
            <person name="Zahonova K."/>
            <person name="Pipaliya S."/>
            <person name="Dacks J."/>
            <person name="Roger A.J."/>
        </authorList>
    </citation>
    <scope>NUCLEOTIDE SEQUENCE</scope>
    <source>
        <strain evidence="2">BMAN</strain>
    </source>
</reference>
<dbReference type="EMBL" id="JAPDFW010000065">
    <property type="protein sequence ID" value="KAJ5075379.1"/>
    <property type="molecule type" value="Genomic_DNA"/>
</dbReference>
<accession>A0A9Q0LN05</accession>
<feature type="transmembrane region" description="Helical" evidence="1">
    <location>
        <begin position="172"/>
        <end position="197"/>
    </location>
</feature>
<proteinExistence type="predicted"/>
<feature type="transmembrane region" description="Helical" evidence="1">
    <location>
        <begin position="28"/>
        <end position="45"/>
    </location>
</feature>
<keyword evidence="1" id="KW-0472">Membrane</keyword>
<evidence type="ECO:0000313" key="2">
    <source>
        <dbReference type="EMBL" id="KAJ5075379.1"/>
    </source>
</evidence>
<name>A0A9Q0LN05_ANAIG</name>
<dbReference type="GO" id="GO:0016020">
    <property type="term" value="C:membrane"/>
    <property type="evidence" value="ECO:0007669"/>
    <property type="project" value="InterPro"/>
</dbReference>
<evidence type="ECO:0000313" key="3">
    <source>
        <dbReference type="Proteomes" id="UP001149090"/>
    </source>
</evidence>
<sequence length="238" mass="28172">MNGIVLISTLIILNIYIDLKKSISIPKLFLLSELDLIITIFWIIYSKLNFYSFQEYYLLLNLIITGLILMILISLKTIFIFNFIPWLIILIPPIIFLIYLISYIYQLIQQIAGYSKDEIVYLMFILGLIYLIIVLLFTGLKLDEFIEIKYSKLIYLLIIFEIYILYHMKKEIGTFCQFIGMLLFFVVILIILLRIFLYGDGIIQKLFRALFLIYTILFIPFLLSFAIFFSSGFKLIFN</sequence>
<feature type="transmembrane region" description="Helical" evidence="1">
    <location>
        <begin position="119"/>
        <end position="138"/>
    </location>
</feature>
<feature type="transmembrane region" description="Helical" evidence="1">
    <location>
        <begin position="87"/>
        <end position="107"/>
    </location>
</feature>
<dbReference type="GO" id="GO:0004932">
    <property type="term" value="F:mating-type factor pheromone receptor activity"/>
    <property type="evidence" value="ECO:0007669"/>
    <property type="project" value="InterPro"/>
</dbReference>
<feature type="transmembrane region" description="Helical" evidence="1">
    <location>
        <begin position="57"/>
        <end position="75"/>
    </location>
</feature>
<gene>
    <name evidence="2" type="ORF">M0811_07349</name>
</gene>
<feature type="transmembrane region" description="Helical" evidence="1">
    <location>
        <begin position="150"/>
        <end position="166"/>
    </location>
</feature>
<protein>
    <submittedName>
        <fullName evidence="2">Uncharacterized protein</fullName>
    </submittedName>
</protein>
<evidence type="ECO:0000256" key="1">
    <source>
        <dbReference type="SAM" id="Phobius"/>
    </source>
</evidence>
<dbReference type="Proteomes" id="UP001149090">
    <property type="component" value="Unassembled WGS sequence"/>
</dbReference>
<keyword evidence="1" id="KW-0812">Transmembrane</keyword>
<keyword evidence="3" id="KW-1185">Reference proteome</keyword>
<organism evidence="2 3">
    <name type="scientific">Anaeramoeba ignava</name>
    <name type="common">Anaerobic marine amoeba</name>
    <dbReference type="NCBI Taxonomy" id="1746090"/>
    <lineage>
        <taxon>Eukaryota</taxon>
        <taxon>Metamonada</taxon>
        <taxon>Anaeramoebidae</taxon>
        <taxon>Anaeramoeba</taxon>
    </lineage>
</organism>
<keyword evidence="1" id="KW-1133">Transmembrane helix</keyword>
<comment type="caution">
    <text evidence="2">The sequence shown here is derived from an EMBL/GenBank/DDBJ whole genome shotgun (WGS) entry which is preliminary data.</text>
</comment>
<dbReference type="AlphaFoldDB" id="A0A9Q0LN05"/>
<feature type="transmembrane region" description="Helical" evidence="1">
    <location>
        <begin position="209"/>
        <end position="229"/>
    </location>
</feature>
<dbReference type="PRINTS" id="PR00250">
    <property type="entry name" value="GPCRSTE2"/>
</dbReference>